<accession>A0AAE0EWN6</accession>
<feature type="signal peptide" evidence="4">
    <location>
        <begin position="1"/>
        <end position="19"/>
    </location>
</feature>
<feature type="compositionally biased region" description="Pro residues" evidence="3">
    <location>
        <begin position="752"/>
        <end position="771"/>
    </location>
</feature>
<dbReference type="PRINTS" id="PR01217">
    <property type="entry name" value="PRICHEXTENSN"/>
</dbReference>
<feature type="compositionally biased region" description="Low complexity" evidence="3">
    <location>
        <begin position="669"/>
        <end position="685"/>
    </location>
</feature>
<protein>
    <recommendedName>
        <fullName evidence="5">Photosynthesis system II assembly factor Ycf48/Hcf136-like domain-containing protein</fullName>
    </recommendedName>
</protein>
<comment type="caution">
    <text evidence="6">The sequence shown here is derived from an EMBL/GenBank/DDBJ whole genome shotgun (WGS) entry which is preliminary data.</text>
</comment>
<keyword evidence="2" id="KW-0604">Photosystem II</keyword>
<feature type="compositionally biased region" description="Pro residues" evidence="3">
    <location>
        <begin position="704"/>
        <end position="725"/>
    </location>
</feature>
<feature type="compositionally biased region" description="Pro residues" evidence="3">
    <location>
        <begin position="628"/>
        <end position="660"/>
    </location>
</feature>
<keyword evidence="1" id="KW-0602">Photosynthesis</keyword>
<evidence type="ECO:0000256" key="1">
    <source>
        <dbReference type="ARBA" id="ARBA00022531"/>
    </source>
</evidence>
<dbReference type="PANTHER" id="PTHR47199">
    <property type="entry name" value="PHOTOSYSTEM II STABILITY/ASSEMBLY FACTOR HCF136, CHLOROPLASTIC"/>
    <property type="match status" value="1"/>
</dbReference>
<feature type="compositionally biased region" description="Low complexity" evidence="3">
    <location>
        <begin position="738"/>
        <end position="751"/>
    </location>
</feature>
<feature type="compositionally biased region" description="Low complexity" evidence="3">
    <location>
        <begin position="772"/>
        <end position="783"/>
    </location>
</feature>
<name>A0AAE0EWN6_9CHLO</name>
<feature type="region of interest" description="Disordered" evidence="3">
    <location>
        <begin position="628"/>
        <end position="685"/>
    </location>
</feature>
<dbReference type="Gene3D" id="2.130.10.10">
    <property type="entry name" value="YVTN repeat-like/Quinoprotein amine dehydrogenase"/>
    <property type="match status" value="2"/>
</dbReference>
<feature type="domain" description="Photosynthesis system II assembly factor Ycf48/Hcf136-like" evidence="5">
    <location>
        <begin position="18"/>
        <end position="149"/>
    </location>
</feature>
<keyword evidence="4" id="KW-0732">Signal</keyword>
<evidence type="ECO:0000313" key="6">
    <source>
        <dbReference type="EMBL" id="KAK3242887.1"/>
    </source>
</evidence>
<dbReference type="GO" id="GO:0009523">
    <property type="term" value="C:photosystem II"/>
    <property type="evidence" value="ECO:0007669"/>
    <property type="project" value="UniProtKB-KW"/>
</dbReference>
<dbReference type="GO" id="GO:0015979">
    <property type="term" value="P:photosynthesis"/>
    <property type="evidence" value="ECO:0007669"/>
    <property type="project" value="UniProtKB-KW"/>
</dbReference>
<evidence type="ECO:0000259" key="5">
    <source>
        <dbReference type="Pfam" id="PF14870"/>
    </source>
</evidence>
<gene>
    <name evidence="6" type="ORF">CYMTET_47440</name>
</gene>
<reference evidence="6 7" key="1">
    <citation type="journal article" date="2015" name="Genome Biol. Evol.">
        <title>Comparative Genomics of a Bacterivorous Green Alga Reveals Evolutionary Causalities and Consequences of Phago-Mixotrophic Mode of Nutrition.</title>
        <authorList>
            <person name="Burns J.A."/>
            <person name="Paasch A."/>
            <person name="Narechania A."/>
            <person name="Kim E."/>
        </authorList>
    </citation>
    <scope>NUCLEOTIDE SEQUENCE [LARGE SCALE GENOMIC DNA]</scope>
    <source>
        <strain evidence="6 7">PLY_AMNH</strain>
    </source>
</reference>
<dbReference type="InterPro" id="IPR015943">
    <property type="entry name" value="WD40/YVTN_repeat-like_dom_sf"/>
</dbReference>
<dbReference type="EMBL" id="LGRX02033108">
    <property type="protein sequence ID" value="KAK3242887.1"/>
    <property type="molecule type" value="Genomic_DNA"/>
</dbReference>
<evidence type="ECO:0000256" key="3">
    <source>
        <dbReference type="SAM" id="MobiDB-lite"/>
    </source>
</evidence>
<proteinExistence type="predicted"/>
<sequence>MRRVVAVALILSALPRGAAQSWVSLDSPTSNRLTGVHFPNSTHGWAVGAYNTLIHTTNAGASWSSQQPPGVLGSQEWRSVSFADTQVGWVVGDEGHIIMSRNGGVTWQSQQSGVTDALYAVQALELHTVWAVGANGAIIRSTDGGETWISTSPDPPVTTSLYDVAFLNSSVGYVTGEYGAVLRTLDGGASWVQQVTGSAQALRGMDMVQVGDQQVGWIVGDGGTMLHTDSSGDIWQPRSGCGSDFDLYSVRLGAAQDGGDPEHVFMVGTAHNGVCFTTDGGEVFTVEAQVDTKGRALLSLGWTREAESELVAVGHDGHILGYRCEGTGDCSLEILLSTASSTCAQASLGSPHRPAPTSIPTTFTATPSPKPPHALRLPTLLPIPFRRRPLPPPPPPTATWCVEFDGLSQYLRINTVSEYIGVSVWVNVHLEQRSAAPQYLLDARYSSPESFLGTPPSVAGQNWRFMYVDGKNVTDTMSWESIPIGQWAFVHLEAVEAITESMLFMARVQIGYSTETGTVTVDSYGGFLRGRLGEVYYWGDYLTEDQASVVSKGFNRDTPSYLLRAYYALEEGVGDLVFAFLQQCERDVLGGVDCGYSHGNLVGEPGWVTDAAHFAGWHMKSIIPPPPSPPPVPPSPPPVPPSPPSPPSPPPRAPYPPPPPSRHRPQAPQPTTTLSPTKSNTTSSTAFSTLATTSTITSAFPTAAPVPTPPPPYTPPHPLFPPPSPPDHHLLHPPTPLHLPLHRLPTLTSTSSPPPPLTPLHLQVPPPPVPLLPTHSLSPGWAS</sequence>
<feature type="domain" description="Photosynthesis system II assembly factor Ycf48/Hcf136-like" evidence="5">
    <location>
        <begin position="156"/>
        <end position="236"/>
    </location>
</feature>
<evidence type="ECO:0000256" key="4">
    <source>
        <dbReference type="SAM" id="SignalP"/>
    </source>
</evidence>
<organism evidence="6 7">
    <name type="scientific">Cymbomonas tetramitiformis</name>
    <dbReference type="NCBI Taxonomy" id="36881"/>
    <lineage>
        <taxon>Eukaryota</taxon>
        <taxon>Viridiplantae</taxon>
        <taxon>Chlorophyta</taxon>
        <taxon>Pyramimonadophyceae</taxon>
        <taxon>Pyramimonadales</taxon>
        <taxon>Pyramimonadaceae</taxon>
        <taxon>Cymbomonas</taxon>
    </lineage>
</organism>
<dbReference type="PANTHER" id="PTHR47199:SF2">
    <property type="entry name" value="PHOTOSYSTEM II STABILITY_ASSEMBLY FACTOR HCF136, CHLOROPLASTIC"/>
    <property type="match status" value="1"/>
</dbReference>
<dbReference type="AlphaFoldDB" id="A0AAE0EWN6"/>
<evidence type="ECO:0000256" key="2">
    <source>
        <dbReference type="ARBA" id="ARBA00023276"/>
    </source>
</evidence>
<dbReference type="Pfam" id="PF14870">
    <property type="entry name" value="PSII_BNR"/>
    <property type="match status" value="2"/>
</dbReference>
<feature type="chain" id="PRO_5042195316" description="Photosynthesis system II assembly factor Ycf48/Hcf136-like domain-containing protein" evidence="4">
    <location>
        <begin position="20"/>
        <end position="783"/>
    </location>
</feature>
<feature type="region of interest" description="Disordered" evidence="3">
    <location>
        <begin position="700"/>
        <end position="783"/>
    </location>
</feature>
<keyword evidence="7" id="KW-1185">Reference proteome</keyword>
<dbReference type="SUPFAM" id="SSF110296">
    <property type="entry name" value="Oligoxyloglucan reducing end-specific cellobiohydrolase"/>
    <property type="match status" value="1"/>
</dbReference>
<evidence type="ECO:0000313" key="7">
    <source>
        <dbReference type="Proteomes" id="UP001190700"/>
    </source>
</evidence>
<dbReference type="InterPro" id="IPR028203">
    <property type="entry name" value="PSII_CF48-like_dom"/>
</dbReference>
<dbReference type="Proteomes" id="UP001190700">
    <property type="component" value="Unassembled WGS sequence"/>
</dbReference>